<dbReference type="Pfam" id="PF13692">
    <property type="entry name" value="Glyco_trans_1_4"/>
    <property type="match status" value="1"/>
</dbReference>
<dbReference type="RefSeq" id="WP_041974052.1">
    <property type="nucleotide sequence ID" value="NZ_CBXV010000002.1"/>
</dbReference>
<dbReference type="OrthoDB" id="3199616at2"/>
<sequence>MRILQISSARSIGGGERHFVDLVHVLVRRGHEVYVALRPHSPLRAQLTSLQPRNILTLGLRNAVDLLSARQLARFIREHRIEIVHAHLARDYTLAAVAVRWAGSARLVLTRHVLFPLTRIHRLTLGNAARIIAVSHAVGDALRRQGIFDEAKISVVHNGIDCERFADRREAHRSGKLIGTISDFTAIKGAEDFIRAASLVARRHRDVRFVIAGEDRSPGRENLARILRLIERLDLDGRISLSGWVEDIESWFAALTLFVSTSRYEAFSLAIVEAMASGVPVIATRSAGASEIITDGVSGCLVPIGDAEALAATIIELLDRAEEAERLSEKARQIVQQKFSLERMVAETEAVYRQALAD</sequence>
<keyword evidence="1" id="KW-0175">Coiled coil</keyword>
<dbReference type="PANTHER" id="PTHR12526">
    <property type="entry name" value="GLYCOSYLTRANSFERASE"/>
    <property type="match status" value="1"/>
</dbReference>
<name>A0A0B6WUW4_9BACT</name>
<evidence type="ECO:0000259" key="2">
    <source>
        <dbReference type="Pfam" id="PF13439"/>
    </source>
</evidence>
<evidence type="ECO:0000256" key="1">
    <source>
        <dbReference type="SAM" id="Coils"/>
    </source>
</evidence>
<reference evidence="3 4" key="2">
    <citation type="submission" date="2015-01" db="EMBL/GenBank/DDBJ databases">
        <title>Complete genome sequence of Pyrinomonas methylaliphatogenes type strain K22T.</title>
        <authorList>
            <person name="Lee K.C.Y."/>
            <person name="Power J.F."/>
            <person name="Dunfield P.F."/>
            <person name="Morgan X.C."/>
            <person name="Huttenhower C."/>
            <person name="Stott M.B."/>
        </authorList>
    </citation>
    <scope>NUCLEOTIDE SEQUENCE [LARGE SCALE GENOMIC DNA]</scope>
    <source>
        <strain evidence="3 4">K22</strain>
    </source>
</reference>
<dbReference type="CDD" id="cd03801">
    <property type="entry name" value="GT4_PimA-like"/>
    <property type="match status" value="1"/>
</dbReference>
<reference evidence="3 4" key="1">
    <citation type="submission" date="2013-12" db="EMBL/GenBank/DDBJ databases">
        <authorList>
            <person name="Stott M."/>
        </authorList>
    </citation>
    <scope>NUCLEOTIDE SEQUENCE [LARGE SCALE GENOMIC DNA]</scope>
    <source>
        <strain evidence="3 4">K22</strain>
    </source>
</reference>
<dbReference type="STRING" id="454194.PYK22_00526"/>
<dbReference type="EMBL" id="CBXV010000002">
    <property type="protein sequence ID" value="CDM64532.1"/>
    <property type="molecule type" value="Genomic_DNA"/>
</dbReference>
<protein>
    <submittedName>
        <fullName evidence="3">Glycosyltransferase</fullName>
    </submittedName>
</protein>
<keyword evidence="3" id="KW-0808">Transferase</keyword>
<dbReference type="Gene3D" id="3.40.50.2000">
    <property type="entry name" value="Glycogen Phosphorylase B"/>
    <property type="match status" value="2"/>
</dbReference>
<dbReference type="Pfam" id="PF13439">
    <property type="entry name" value="Glyco_transf_4"/>
    <property type="match status" value="1"/>
</dbReference>
<evidence type="ECO:0000313" key="4">
    <source>
        <dbReference type="Proteomes" id="UP000031518"/>
    </source>
</evidence>
<proteinExistence type="predicted"/>
<organism evidence="3 4">
    <name type="scientific">Pyrinomonas methylaliphatogenes</name>
    <dbReference type="NCBI Taxonomy" id="454194"/>
    <lineage>
        <taxon>Bacteria</taxon>
        <taxon>Pseudomonadati</taxon>
        <taxon>Acidobacteriota</taxon>
        <taxon>Blastocatellia</taxon>
        <taxon>Blastocatellales</taxon>
        <taxon>Pyrinomonadaceae</taxon>
        <taxon>Pyrinomonas</taxon>
    </lineage>
</organism>
<accession>A0A0B6WUW4</accession>
<evidence type="ECO:0000313" key="3">
    <source>
        <dbReference type="EMBL" id="CDM64532.1"/>
    </source>
</evidence>
<dbReference type="GO" id="GO:0016757">
    <property type="term" value="F:glycosyltransferase activity"/>
    <property type="evidence" value="ECO:0007669"/>
    <property type="project" value="UniProtKB-ARBA"/>
</dbReference>
<gene>
    <name evidence="3" type="ORF">PYK22_00526</name>
</gene>
<feature type="domain" description="Glycosyltransferase subfamily 4-like N-terminal" evidence="2">
    <location>
        <begin position="12"/>
        <end position="164"/>
    </location>
</feature>
<dbReference type="InterPro" id="IPR028098">
    <property type="entry name" value="Glyco_trans_4-like_N"/>
</dbReference>
<dbReference type="SUPFAM" id="SSF53756">
    <property type="entry name" value="UDP-Glycosyltransferase/glycogen phosphorylase"/>
    <property type="match status" value="1"/>
</dbReference>
<keyword evidence="4" id="KW-1185">Reference proteome</keyword>
<dbReference type="Proteomes" id="UP000031518">
    <property type="component" value="Unassembled WGS sequence"/>
</dbReference>
<feature type="coiled-coil region" evidence="1">
    <location>
        <begin position="307"/>
        <end position="334"/>
    </location>
</feature>
<dbReference type="AlphaFoldDB" id="A0A0B6WUW4"/>